<keyword evidence="2" id="KW-1185">Reference proteome</keyword>
<protein>
    <submittedName>
        <fullName evidence="1">Uncharacterized protein</fullName>
    </submittedName>
</protein>
<organism evidence="1 2">
    <name type="scientific">Aquella oligotrophica</name>
    <dbReference type="NCBI Taxonomy" id="2067065"/>
    <lineage>
        <taxon>Bacteria</taxon>
        <taxon>Pseudomonadati</taxon>
        <taxon>Pseudomonadota</taxon>
        <taxon>Betaproteobacteria</taxon>
        <taxon>Neisseriales</taxon>
        <taxon>Neisseriaceae</taxon>
        <taxon>Aquella</taxon>
    </lineage>
</organism>
<sequence length="59" mass="6954">MLKSNKFCQKAKFMDIAEPSFFKTGNKIITTRCYEIYVKVPMQNAKISQKKVANFFWLV</sequence>
<proteinExistence type="predicted"/>
<accession>A0A2I7N6G3</accession>
<evidence type="ECO:0000313" key="1">
    <source>
        <dbReference type="EMBL" id="AUR52022.1"/>
    </source>
</evidence>
<reference evidence="2" key="1">
    <citation type="submission" date="2017-11" db="EMBL/GenBank/DDBJ databases">
        <authorList>
            <person name="Chan K.G."/>
            <person name="Lee L.S."/>
        </authorList>
    </citation>
    <scope>NUCLEOTIDE SEQUENCE [LARGE SCALE GENOMIC DNA]</scope>
    <source>
        <strain evidence="2">DSM 100970</strain>
    </source>
</reference>
<dbReference type="AlphaFoldDB" id="A0A2I7N6G3"/>
<evidence type="ECO:0000313" key="2">
    <source>
        <dbReference type="Proteomes" id="UP000236655"/>
    </source>
</evidence>
<dbReference type="EMBL" id="CP024847">
    <property type="protein sequence ID" value="AUR52022.1"/>
    <property type="molecule type" value="Genomic_DNA"/>
</dbReference>
<name>A0A2I7N6G3_9NEIS</name>
<dbReference type="KEGG" id="nba:CUN60_06820"/>
<dbReference type="Proteomes" id="UP000236655">
    <property type="component" value="Chromosome"/>
</dbReference>
<gene>
    <name evidence="1" type="ORF">CUN60_06820</name>
</gene>